<dbReference type="InterPro" id="IPR013762">
    <property type="entry name" value="Integrase-like_cat_sf"/>
</dbReference>
<dbReference type="PANTHER" id="PTHR33050:SF7">
    <property type="entry name" value="RIBONUCLEASE H"/>
    <property type="match status" value="1"/>
</dbReference>
<comment type="caution">
    <text evidence="2">The sequence shown here is derived from an EMBL/GenBank/DDBJ whole genome shotgun (WGS) entry which is preliminary data.</text>
</comment>
<reference evidence="2" key="1">
    <citation type="submission" date="2023-10" db="EMBL/GenBank/DDBJ databases">
        <authorList>
            <person name="Chen Y."/>
            <person name="Shah S."/>
            <person name="Dougan E. K."/>
            <person name="Thang M."/>
            <person name="Chan C."/>
        </authorList>
    </citation>
    <scope>NUCLEOTIDE SEQUENCE [LARGE SCALE GENOMIC DNA]</scope>
</reference>
<feature type="compositionally biased region" description="Low complexity" evidence="1">
    <location>
        <begin position="916"/>
        <end position="929"/>
    </location>
</feature>
<dbReference type="EMBL" id="CAUYUJ010014549">
    <property type="protein sequence ID" value="CAK0843092.1"/>
    <property type="molecule type" value="Genomic_DNA"/>
</dbReference>
<evidence type="ECO:0008006" key="4">
    <source>
        <dbReference type="Google" id="ProtNLM"/>
    </source>
</evidence>
<dbReference type="PANTHER" id="PTHR33050">
    <property type="entry name" value="REVERSE TRANSCRIPTASE DOMAIN-CONTAINING PROTEIN"/>
    <property type="match status" value="1"/>
</dbReference>
<gene>
    <name evidence="2" type="ORF">PCOR1329_LOCUS37531</name>
</gene>
<keyword evidence="3" id="KW-1185">Reference proteome</keyword>
<protein>
    <recommendedName>
        <fullName evidence="4">RNA-directed RNA polymerase</fullName>
    </recommendedName>
</protein>
<feature type="region of interest" description="Disordered" evidence="1">
    <location>
        <begin position="901"/>
        <end position="953"/>
    </location>
</feature>
<feature type="compositionally biased region" description="Basic and acidic residues" evidence="1">
    <location>
        <begin position="902"/>
        <end position="915"/>
    </location>
</feature>
<evidence type="ECO:0000313" key="3">
    <source>
        <dbReference type="Proteomes" id="UP001189429"/>
    </source>
</evidence>
<dbReference type="Proteomes" id="UP001189429">
    <property type="component" value="Unassembled WGS sequence"/>
</dbReference>
<proteinExistence type="predicted"/>
<organism evidence="2 3">
    <name type="scientific">Prorocentrum cordatum</name>
    <dbReference type="NCBI Taxonomy" id="2364126"/>
    <lineage>
        <taxon>Eukaryota</taxon>
        <taxon>Sar</taxon>
        <taxon>Alveolata</taxon>
        <taxon>Dinophyceae</taxon>
        <taxon>Prorocentrales</taxon>
        <taxon>Prorocentraceae</taxon>
        <taxon>Prorocentrum</taxon>
    </lineage>
</organism>
<sequence length="1157" mass="128047">MASDPFPLVLPSNFFEETSRERPAGRRAARRRAKRDWTRRATEDIFSSLNALASARASHTPQPGRVRQTSTLTPSQESVLDRVVRSVARHGQPPADFRPREAFQELLKSSNIYSEEGRLTVRPFDQDKVPLLLGSVEPREALDLVLDPVRQVLMEPSWFLERHSDELADEPHVEPHWDPLLNPRFHRLPPQTSMASVEALAAVQVGTDWRQRCTVSSDEAALYAATVDLKDGFHQFKIPHLSERFVFDMPGVHAMDFGVQQVYDGDVGSFVSVAPEDYVWPAYGGLAMGWSWALWICHETLAHVMKTSAGPSDATVLDKVPAARLRPGMVGDFPYVDNANVIGLEREVAQARIDRVTKALDLLGLKWHEKQGAGVEVEIPGVIVDGVQGLVRPKPKRLWRLCSGMTFLLKWGKAAGWQVRAVLGHLVSFFQLLRPGLSVFRVLYDFVQEDLGEVRELPTAALQELRIAQSILFMAAGRWGLPACPVAFVTDASMKSYALLETDISADEVHDLSRFRGRARFSRREKFVEREHDGFRGSLAIGDAGGVWWDGLLERARPRGPVPERSRVEVDSGWRPPPLPDDFVDPKRWGLVVAGAWRDASRIRDNEARCGLMGLARAASYAPYHDAELLSAGDNLGSVLAFEKGRAANRELLAQCRRAAALQLATSIVRRQRHVEGARNAADYMSRAADRGLLQPGQGYMTGAVLEAGLRVGIPMDLQKGSHFDTTDPKVQKVIIRWIRSGAVWLMRLATPCTRWSVARSSGTAEPAGGSAAARFTVRQIQECRRAGVHFTLENPQRSRLWTRRPLARALRSAGATLVDLCQRRFGTPFQNPTRFAAPHPLFTTLHRECKCRRHCEVLQGKVFVRGRWEWKTSLAAAYPPGLCRAYAGVAQHLAPAAAARPDGEAELERRRERQLAVPAALARGAGTRAGRRGGQARAEPLEHAPGFLRRSTARSATAARNSSCVQELDQFVGDNGGSLSDPHAADATLERSFESLLLGGEAKANARCCLHGLARQRGWATKGGALPRAKQPIPSKTNTFDDTVFLGSVAKGQAFVGDILSILMSRAGQDKFFGGLTLARLEAVAKTTCRRLQLPVTFTPHCLRHGGASRDALEKFEDLRSNQRRGRWKARESVRRHEKAGTLLRVRSKFAVFPGA</sequence>
<evidence type="ECO:0000256" key="1">
    <source>
        <dbReference type="SAM" id="MobiDB-lite"/>
    </source>
</evidence>
<dbReference type="InterPro" id="IPR052055">
    <property type="entry name" value="Hepadnavirus_pol/RT"/>
</dbReference>
<evidence type="ECO:0000313" key="2">
    <source>
        <dbReference type="EMBL" id="CAK0843092.1"/>
    </source>
</evidence>
<accession>A0ABN9TBN7</accession>
<feature type="region of interest" description="Disordered" evidence="1">
    <location>
        <begin position="56"/>
        <end position="75"/>
    </location>
</feature>
<dbReference type="Gene3D" id="1.10.443.10">
    <property type="entry name" value="Intergrase catalytic core"/>
    <property type="match status" value="1"/>
</dbReference>
<name>A0ABN9TBN7_9DINO</name>